<proteinExistence type="predicted"/>
<gene>
    <name evidence="2" type="ORF">CTDIVETGP_0632</name>
</gene>
<dbReference type="Proteomes" id="UP000019482">
    <property type="component" value="Unassembled WGS sequence"/>
</dbReference>
<dbReference type="InterPro" id="IPR014710">
    <property type="entry name" value="RmlC-like_jellyroll"/>
</dbReference>
<dbReference type="InterPro" id="IPR021120">
    <property type="entry name" value="KduI/IolB_isomerase"/>
</dbReference>
<keyword evidence="1 2" id="KW-0413">Isomerase</keyword>
<dbReference type="InterPro" id="IPR024203">
    <property type="entry name" value="Deoxy-glucuronate_isom_IolB"/>
</dbReference>
<reference evidence="2 3" key="1">
    <citation type="journal article" date="2015" name="Genome Announc.">
        <title>Draft Genome Sequence of Clostridium tyrobutyricum Strain DIVETGP, Isolated from Cow's Milk for Grana Padano Production.</title>
        <authorList>
            <person name="Soggiu A."/>
            <person name="Piras C."/>
            <person name="Gaiarsa S."/>
            <person name="Sassera D."/>
            <person name="Roncada P."/>
            <person name="Bendixen E."/>
            <person name="Brasca M."/>
            <person name="Bonizzi L."/>
        </authorList>
    </citation>
    <scope>NUCLEOTIDE SEQUENCE [LARGE SCALE GENOMIC DNA]</scope>
    <source>
        <strain evidence="2 3">DIVETGP</strain>
    </source>
</reference>
<evidence type="ECO:0000313" key="2">
    <source>
        <dbReference type="EMBL" id="CDL90562.1"/>
    </source>
</evidence>
<protein>
    <submittedName>
        <fullName evidence="2">5-deoxy-glucuronate isomerase</fullName>
        <ecNumber evidence="2">5.3.1.-</ecNumber>
    </submittedName>
</protein>
<dbReference type="PANTHER" id="PTHR39193:SF1">
    <property type="entry name" value="5-DEOXY-GLUCURONATE ISOMERASE"/>
    <property type="match status" value="1"/>
</dbReference>
<dbReference type="GO" id="GO:0019310">
    <property type="term" value="P:inositol catabolic process"/>
    <property type="evidence" value="ECO:0007669"/>
    <property type="project" value="InterPro"/>
</dbReference>
<dbReference type="Gene3D" id="2.60.120.10">
    <property type="entry name" value="Jelly Rolls"/>
    <property type="match status" value="2"/>
</dbReference>
<sequence>MQTMKISRNTPFSKGYNEIVSKEKHPSMMGMEFGVISMEDGDEDSFTYNQEAIYVLMTGKITFSWNNNSETVERNSCFHEAPILLHVPQNTAVSIKCLSRTAEVAVSRTENTKKFQAKLLKPEDCLCANEERGAGTLNECSTRLVRTFFDRSNCPETNFFVGEVVSYPGKWSSFPPHTHVEPEIYFYKFLPENGYGLAEMGDDAYKVKNNELTGMPCNTTHAQSTAPGYAEYYLWVIRLRDAQNIITTVRPEYEWTTESDAKYFPEL</sequence>
<accession>W6NER5</accession>
<dbReference type="GO" id="GO:0008880">
    <property type="term" value="F:glucuronate isomerase activity"/>
    <property type="evidence" value="ECO:0007669"/>
    <property type="project" value="InterPro"/>
</dbReference>
<evidence type="ECO:0000256" key="1">
    <source>
        <dbReference type="ARBA" id="ARBA00023235"/>
    </source>
</evidence>
<dbReference type="PIRSF" id="PIRSF036628">
    <property type="entry name" value="IolB"/>
    <property type="match status" value="1"/>
</dbReference>
<keyword evidence="3" id="KW-1185">Reference proteome</keyword>
<dbReference type="AlphaFoldDB" id="W6NER5"/>
<dbReference type="EC" id="5.3.1.-" evidence="2"/>
<dbReference type="InterPro" id="IPR011051">
    <property type="entry name" value="RmlC_Cupin_sf"/>
</dbReference>
<dbReference type="EMBL" id="CBXI010000008">
    <property type="protein sequence ID" value="CDL90562.1"/>
    <property type="molecule type" value="Genomic_DNA"/>
</dbReference>
<dbReference type="PANTHER" id="PTHR39193">
    <property type="entry name" value="5-DEOXY-GLUCURONATE ISOMERASE"/>
    <property type="match status" value="1"/>
</dbReference>
<name>W6NER5_CLOTY</name>
<comment type="caution">
    <text evidence="2">The sequence shown here is derived from an EMBL/GenBank/DDBJ whole genome shotgun (WGS) entry which is preliminary data.</text>
</comment>
<dbReference type="Pfam" id="PF04962">
    <property type="entry name" value="KduI"/>
    <property type="match status" value="1"/>
</dbReference>
<evidence type="ECO:0000313" key="3">
    <source>
        <dbReference type="Proteomes" id="UP000019482"/>
    </source>
</evidence>
<organism evidence="2 3">
    <name type="scientific">Clostridium tyrobutyricum DIVETGP</name>
    <dbReference type="NCBI Taxonomy" id="1408889"/>
    <lineage>
        <taxon>Bacteria</taxon>
        <taxon>Bacillati</taxon>
        <taxon>Bacillota</taxon>
        <taxon>Clostridia</taxon>
        <taxon>Eubacteriales</taxon>
        <taxon>Clostridiaceae</taxon>
        <taxon>Clostridium</taxon>
    </lineage>
</organism>
<dbReference type="SUPFAM" id="SSF51182">
    <property type="entry name" value="RmlC-like cupins"/>
    <property type="match status" value="1"/>
</dbReference>